<comment type="caution">
    <text evidence="2">The sequence shown here is derived from an EMBL/GenBank/DDBJ whole genome shotgun (WGS) entry which is preliminary data.</text>
</comment>
<name>A0ABR8DFT7_9NOSO</name>
<gene>
    <name evidence="2" type="ORF">H6G97_00720</name>
</gene>
<keyword evidence="1" id="KW-0812">Transmembrane</keyword>
<feature type="transmembrane region" description="Helical" evidence="1">
    <location>
        <begin position="6"/>
        <end position="24"/>
    </location>
</feature>
<feature type="transmembrane region" description="Helical" evidence="1">
    <location>
        <begin position="69"/>
        <end position="90"/>
    </location>
</feature>
<dbReference type="EMBL" id="JACJSI010000001">
    <property type="protein sequence ID" value="MBD2528158.1"/>
    <property type="molecule type" value="Genomic_DNA"/>
</dbReference>
<reference evidence="2 3" key="1">
    <citation type="journal article" date="2020" name="ISME J.">
        <title>Comparative genomics reveals insights into cyanobacterial evolution and habitat adaptation.</title>
        <authorList>
            <person name="Chen M.Y."/>
            <person name="Teng W.K."/>
            <person name="Zhao L."/>
            <person name="Hu C.X."/>
            <person name="Zhou Y.K."/>
            <person name="Han B.P."/>
            <person name="Song L.R."/>
            <person name="Shu W.S."/>
        </authorList>
    </citation>
    <scope>NUCLEOTIDE SEQUENCE [LARGE SCALE GENOMIC DNA]</scope>
    <source>
        <strain evidence="2 3">FACHB-838</strain>
    </source>
</reference>
<dbReference type="RefSeq" id="WP_190938835.1">
    <property type="nucleotide sequence ID" value="NZ_JACJSI010000001.1"/>
</dbReference>
<keyword evidence="3" id="KW-1185">Reference proteome</keyword>
<dbReference type="Proteomes" id="UP000623440">
    <property type="component" value="Unassembled WGS sequence"/>
</dbReference>
<protein>
    <submittedName>
        <fullName evidence="2">Uncharacterized protein</fullName>
    </submittedName>
</protein>
<evidence type="ECO:0000313" key="2">
    <source>
        <dbReference type="EMBL" id="MBD2528158.1"/>
    </source>
</evidence>
<organism evidence="2 3">
    <name type="scientific">Nostoc flagelliforme FACHB-838</name>
    <dbReference type="NCBI Taxonomy" id="2692904"/>
    <lineage>
        <taxon>Bacteria</taxon>
        <taxon>Bacillati</taxon>
        <taxon>Cyanobacteriota</taxon>
        <taxon>Cyanophyceae</taxon>
        <taxon>Nostocales</taxon>
        <taxon>Nostocaceae</taxon>
        <taxon>Nostoc</taxon>
    </lineage>
</organism>
<keyword evidence="1" id="KW-1133">Transmembrane helix</keyword>
<evidence type="ECO:0000313" key="3">
    <source>
        <dbReference type="Proteomes" id="UP000623440"/>
    </source>
</evidence>
<proteinExistence type="predicted"/>
<feature type="transmembrane region" description="Helical" evidence="1">
    <location>
        <begin position="36"/>
        <end position="57"/>
    </location>
</feature>
<keyword evidence="1" id="KW-0472">Membrane</keyword>
<sequence length="100" mass="11276">MTQKYLYAAWFILTILAALVIWFIRGRRTSKWELKLDEVFNLALAVFGGISGGYLIFQTWSHYDVLQKLVSNEGLVAMTLGGVASIWFCMRTIGELAGKP</sequence>
<accession>A0ABR8DFT7</accession>
<evidence type="ECO:0000256" key="1">
    <source>
        <dbReference type="SAM" id="Phobius"/>
    </source>
</evidence>